<keyword evidence="2" id="KW-0732">Signal</keyword>
<feature type="chain" id="PRO_5037725579" evidence="2">
    <location>
        <begin position="25"/>
        <end position="173"/>
    </location>
</feature>
<dbReference type="Proteomes" id="UP000627446">
    <property type="component" value="Unassembled WGS sequence"/>
</dbReference>
<evidence type="ECO:0000256" key="2">
    <source>
        <dbReference type="SAM" id="SignalP"/>
    </source>
</evidence>
<organism evidence="3 4">
    <name type="scientific">Undibacterium nitidum</name>
    <dbReference type="NCBI Taxonomy" id="2762298"/>
    <lineage>
        <taxon>Bacteria</taxon>
        <taxon>Pseudomonadati</taxon>
        <taxon>Pseudomonadota</taxon>
        <taxon>Betaproteobacteria</taxon>
        <taxon>Burkholderiales</taxon>
        <taxon>Oxalobacteraceae</taxon>
        <taxon>Undibacterium</taxon>
    </lineage>
</organism>
<reference evidence="3" key="1">
    <citation type="submission" date="2020-08" db="EMBL/GenBank/DDBJ databases">
        <title>Novel species isolated from subtropical streams in China.</title>
        <authorList>
            <person name="Lu H."/>
        </authorList>
    </citation>
    <scope>NUCLEOTIDE SEQUENCE</scope>
    <source>
        <strain evidence="3">LX22W</strain>
    </source>
</reference>
<evidence type="ECO:0000256" key="1">
    <source>
        <dbReference type="SAM" id="MobiDB-lite"/>
    </source>
</evidence>
<gene>
    <name evidence="3" type="ORF">H8K36_00930</name>
</gene>
<dbReference type="RefSeq" id="WP_186915516.1">
    <property type="nucleotide sequence ID" value="NZ_JACOFZ010000001.1"/>
</dbReference>
<accession>A0A923HTR9</accession>
<feature type="region of interest" description="Disordered" evidence="1">
    <location>
        <begin position="35"/>
        <end position="127"/>
    </location>
</feature>
<keyword evidence="4" id="KW-1185">Reference proteome</keyword>
<feature type="compositionally biased region" description="Basic and acidic residues" evidence="1">
    <location>
        <begin position="93"/>
        <end position="125"/>
    </location>
</feature>
<dbReference type="EMBL" id="JACOFZ010000001">
    <property type="protein sequence ID" value="MBC3879926.1"/>
    <property type="molecule type" value="Genomic_DNA"/>
</dbReference>
<evidence type="ECO:0000313" key="4">
    <source>
        <dbReference type="Proteomes" id="UP000627446"/>
    </source>
</evidence>
<dbReference type="AlphaFoldDB" id="A0A923HTR9"/>
<evidence type="ECO:0000313" key="3">
    <source>
        <dbReference type="EMBL" id="MBC3879926.1"/>
    </source>
</evidence>
<protein>
    <submittedName>
        <fullName evidence="3">DUF4124 domain-containing protein</fullName>
    </submittedName>
</protein>
<name>A0A923HTR9_9BURK</name>
<feature type="region of interest" description="Disordered" evidence="1">
    <location>
        <begin position="154"/>
        <end position="173"/>
    </location>
</feature>
<proteinExistence type="predicted"/>
<sequence length="173" mass="19394">MKKQHVTKVSIFAICMLFMQSTYAQYVWLNEKGSKQYSDQPPPKNVPRDKIIKAPGSQTRVIETASSTESAANQNAAKSEIDKLQKPATLASKNEDFNKRKIAKEEAEKKAEADKKEAQDKEKNCARARAYQQSIEAGMVISSRDQNGERVILDEGQRARELADAKKVTSECK</sequence>
<comment type="caution">
    <text evidence="3">The sequence shown here is derived from an EMBL/GenBank/DDBJ whole genome shotgun (WGS) entry which is preliminary data.</text>
</comment>
<feature type="signal peptide" evidence="2">
    <location>
        <begin position="1"/>
        <end position="24"/>
    </location>
</feature>
<feature type="compositionally biased region" description="Polar residues" evidence="1">
    <location>
        <begin position="56"/>
        <end position="77"/>
    </location>
</feature>